<comment type="caution">
    <text evidence="1">The sequence shown here is derived from an EMBL/GenBank/DDBJ whole genome shotgun (WGS) entry which is preliminary data.</text>
</comment>
<protein>
    <submittedName>
        <fullName evidence="1">Uncharacterized protein</fullName>
    </submittedName>
</protein>
<organism evidence="1 2">
    <name type="scientific">Heracleum sosnowskyi</name>
    <dbReference type="NCBI Taxonomy" id="360622"/>
    <lineage>
        <taxon>Eukaryota</taxon>
        <taxon>Viridiplantae</taxon>
        <taxon>Streptophyta</taxon>
        <taxon>Embryophyta</taxon>
        <taxon>Tracheophyta</taxon>
        <taxon>Spermatophyta</taxon>
        <taxon>Magnoliopsida</taxon>
        <taxon>eudicotyledons</taxon>
        <taxon>Gunneridae</taxon>
        <taxon>Pentapetalae</taxon>
        <taxon>asterids</taxon>
        <taxon>campanulids</taxon>
        <taxon>Apiales</taxon>
        <taxon>Apiaceae</taxon>
        <taxon>Apioideae</taxon>
        <taxon>apioid superclade</taxon>
        <taxon>Tordylieae</taxon>
        <taxon>Tordyliinae</taxon>
        <taxon>Heracleum</taxon>
    </lineage>
</organism>
<accession>A0AAD8HKL2</accession>
<reference evidence="1" key="1">
    <citation type="submission" date="2023-02" db="EMBL/GenBank/DDBJ databases">
        <title>Genome of toxic invasive species Heracleum sosnowskyi carries increased number of genes despite the absence of recent whole-genome duplications.</title>
        <authorList>
            <person name="Schelkunov M."/>
            <person name="Shtratnikova V."/>
            <person name="Makarenko M."/>
            <person name="Klepikova A."/>
            <person name="Omelchenko D."/>
            <person name="Novikova G."/>
            <person name="Obukhova E."/>
            <person name="Bogdanov V."/>
            <person name="Penin A."/>
            <person name="Logacheva M."/>
        </authorList>
    </citation>
    <scope>NUCLEOTIDE SEQUENCE</scope>
    <source>
        <strain evidence="1">Hsosn_3</strain>
        <tissue evidence="1">Leaf</tissue>
    </source>
</reference>
<evidence type="ECO:0000313" key="2">
    <source>
        <dbReference type="Proteomes" id="UP001237642"/>
    </source>
</evidence>
<gene>
    <name evidence="1" type="ORF">POM88_034070</name>
</gene>
<evidence type="ECO:0000313" key="1">
    <source>
        <dbReference type="EMBL" id="KAK1367978.1"/>
    </source>
</evidence>
<dbReference type="AlphaFoldDB" id="A0AAD8HKL2"/>
<sequence>MDKEQSHAYAKLFSRFPRVSTDVSVLVGSEECISAYWSAETHQLTDLEVLELDFVVCLHNQKELHKLIRYAKSLKTLLIWNIDIKDFFGTRNEVNYIKFVLAHFQHLRVISREPDQIILECISDHESVTGSSQTITRKRMMRIQDVLY</sequence>
<dbReference type="Proteomes" id="UP001237642">
    <property type="component" value="Unassembled WGS sequence"/>
</dbReference>
<dbReference type="EMBL" id="JAUIZM010000008">
    <property type="protein sequence ID" value="KAK1367978.1"/>
    <property type="molecule type" value="Genomic_DNA"/>
</dbReference>
<keyword evidence="2" id="KW-1185">Reference proteome</keyword>
<name>A0AAD8HKL2_9APIA</name>
<reference evidence="1" key="2">
    <citation type="submission" date="2023-05" db="EMBL/GenBank/DDBJ databases">
        <authorList>
            <person name="Schelkunov M.I."/>
        </authorList>
    </citation>
    <scope>NUCLEOTIDE SEQUENCE</scope>
    <source>
        <strain evidence="1">Hsosn_3</strain>
        <tissue evidence="1">Leaf</tissue>
    </source>
</reference>
<proteinExistence type="predicted"/>